<dbReference type="AlphaFoldDB" id="A0AAD4W5N0"/>
<comment type="caution">
    <text evidence="1">The sequence shown here is derived from an EMBL/GenBank/DDBJ whole genome shotgun (WGS) entry which is preliminary data.</text>
</comment>
<proteinExistence type="predicted"/>
<organism evidence="1 2">
    <name type="scientific">Prunus dulcis</name>
    <name type="common">Almond</name>
    <name type="synonym">Amygdalus dulcis</name>
    <dbReference type="NCBI Taxonomy" id="3755"/>
    <lineage>
        <taxon>Eukaryota</taxon>
        <taxon>Viridiplantae</taxon>
        <taxon>Streptophyta</taxon>
        <taxon>Embryophyta</taxon>
        <taxon>Tracheophyta</taxon>
        <taxon>Spermatophyta</taxon>
        <taxon>Magnoliopsida</taxon>
        <taxon>eudicotyledons</taxon>
        <taxon>Gunneridae</taxon>
        <taxon>Pentapetalae</taxon>
        <taxon>rosids</taxon>
        <taxon>fabids</taxon>
        <taxon>Rosales</taxon>
        <taxon>Rosaceae</taxon>
        <taxon>Amygdaloideae</taxon>
        <taxon>Amygdaleae</taxon>
        <taxon>Prunus</taxon>
    </lineage>
</organism>
<reference evidence="1 2" key="1">
    <citation type="journal article" date="2022" name="G3 (Bethesda)">
        <title>Whole-genome sequence and methylome profiling of the almond [Prunus dulcis (Mill.) D.A. Webb] cultivar 'Nonpareil'.</title>
        <authorList>
            <person name="D'Amico-Willman K.M."/>
            <person name="Ouma W.Z."/>
            <person name="Meulia T."/>
            <person name="Sideli G.M."/>
            <person name="Gradziel T.M."/>
            <person name="Fresnedo-Ramirez J."/>
        </authorList>
    </citation>
    <scope>NUCLEOTIDE SEQUENCE [LARGE SCALE GENOMIC DNA]</scope>
    <source>
        <strain evidence="1">Clone GOH B32 T37-40</strain>
    </source>
</reference>
<accession>A0AAD4W5N0</accession>
<sequence length="202" mass="22880">MIINRNFIHPHLSPTVDFANQNDIDLLLLQRISGSCSLTYYQNKVIHKVKDEIHSVHHDNQAFDVYSKIEFPIAAKKNFGNSHLRVLVTLPMPGITFRSHGKNNASLGFGFDAMTNDYKVVQLVTLLEDDEQPTLAEVYSLATGTWSNLGYVSPASISNNQNRSKRRRSFNRTIKVHLEKWGLGRKPSDWSSLATRSPRISS</sequence>
<evidence type="ECO:0000313" key="1">
    <source>
        <dbReference type="EMBL" id="KAI5337308.1"/>
    </source>
</evidence>
<evidence type="ECO:0000313" key="2">
    <source>
        <dbReference type="Proteomes" id="UP001054821"/>
    </source>
</evidence>
<keyword evidence="2" id="KW-1185">Reference proteome</keyword>
<dbReference type="EMBL" id="JAJFAZ020000003">
    <property type="protein sequence ID" value="KAI5337308.1"/>
    <property type="molecule type" value="Genomic_DNA"/>
</dbReference>
<dbReference type="Proteomes" id="UP001054821">
    <property type="component" value="Chromosome 3"/>
</dbReference>
<name>A0AAD4W5N0_PRUDU</name>
<protein>
    <submittedName>
        <fullName evidence="1">Uncharacterized protein</fullName>
    </submittedName>
</protein>
<gene>
    <name evidence="1" type="ORF">L3X38_016579</name>
</gene>